<dbReference type="Gene3D" id="3.40.470.10">
    <property type="entry name" value="Uracil-DNA glycosylase-like domain"/>
    <property type="match status" value="1"/>
</dbReference>
<dbReference type="InterPro" id="IPR036895">
    <property type="entry name" value="Uracil-DNA_glycosylase-like_sf"/>
</dbReference>
<evidence type="ECO:0000313" key="2">
    <source>
        <dbReference type="EMBL" id="KEO91588.1"/>
    </source>
</evidence>
<proteinExistence type="predicted"/>
<organism evidence="2 3">
    <name type="scientific">Erythrobacter longus</name>
    <dbReference type="NCBI Taxonomy" id="1044"/>
    <lineage>
        <taxon>Bacteria</taxon>
        <taxon>Pseudomonadati</taxon>
        <taxon>Pseudomonadota</taxon>
        <taxon>Alphaproteobacteria</taxon>
        <taxon>Sphingomonadales</taxon>
        <taxon>Erythrobacteraceae</taxon>
        <taxon>Erythrobacter/Porphyrobacter group</taxon>
        <taxon>Erythrobacter</taxon>
    </lineage>
</organism>
<name>A0A074MI99_ERYLO</name>
<dbReference type="eggNOG" id="COG1573">
    <property type="taxonomic scope" value="Bacteria"/>
</dbReference>
<reference evidence="2 3" key="1">
    <citation type="submission" date="2014-04" db="EMBL/GenBank/DDBJ databases">
        <title>A comprehensive comparison of genomes of Erythrobacter spp. strains.</title>
        <authorList>
            <person name="Zheng Q."/>
        </authorList>
    </citation>
    <scope>NUCLEOTIDE SEQUENCE [LARGE SCALE GENOMIC DNA]</scope>
    <source>
        <strain evidence="2 3">DSM 6997</strain>
    </source>
</reference>
<dbReference type="AlphaFoldDB" id="A0A074MI99"/>
<protein>
    <recommendedName>
        <fullName evidence="4">Uracil-DNA glycosylase-like domain-containing protein</fullName>
    </recommendedName>
</protein>
<dbReference type="OrthoDB" id="5290748at2"/>
<feature type="compositionally biased region" description="Low complexity" evidence="1">
    <location>
        <begin position="43"/>
        <end position="53"/>
    </location>
</feature>
<dbReference type="EMBL" id="JMIW01000001">
    <property type="protein sequence ID" value="KEO91588.1"/>
    <property type="molecule type" value="Genomic_DNA"/>
</dbReference>
<comment type="caution">
    <text evidence="2">The sequence shown here is derived from an EMBL/GenBank/DDBJ whole genome shotgun (WGS) entry which is preliminary data.</text>
</comment>
<keyword evidence="3" id="KW-1185">Reference proteome</keyword>
<dbReference type="SUPFAM" id="SSF52141">
    <property type="entry name" value="Uracil-DNA glycosylase-like"/>
    <property type="match status" value="1"/>
</dbReference>
<evidence type="ECO:0000313" key="3">
    <source>
        <dbReference type="Proteomes" id="UP000027647"/>
    </source>
</evidence>
<dbReference type="STRING" id="1044.EH31_02650"/>
<evidence type="ECO:0008006" key="4">
    <source>
        <dbReference type="Google" id="ProtNLM"/>
    </source>
</evidence>
<gene>
    <name evidence="2" type="ORF">EH31_02650</name>
</gene>
<feature type="region of interest" description="Disordered" evidence="1">
    <location>
        <begin position="42"/>
        <end position="73"/>
    </location>
</feature>
<sequence>MNASNPTLSYELQAALDWWRLAGVDSDFTDDATDWLARSSDLGAQNGADAGAAAGTGGPDQKKPLGGPLRQETPPEAVAAKPVNLLGANPPQTLEEFREWWLSAPGLDAIGPRGRVAPRGGRNAELMVLVIDPEQGDTNTLLSGPQGRLLARIIKATGINQESVYFASALPRHTPMADTASLAASGMDEITKFHVNLVSPQKLLAFGAGIPPLLGHGLTNDLSHLREINRKPSPIPLLVTEGLDAMMAMPRLKAKFWRRWIEWSVEGRR</sequence>
<accession>A0A074MI99</accession>
<dbReference type="RefSeq" id="WP_034957882.1">
    <property type="nucleotide sequence ID" value="NZ_JMIW01000001.1"/>
</dbReference>
<evidence type="ECO:0000256" key="1">
    <source>
        <dbReference type="SAM" id="MobiDB-lite"/>
    </source>
</evidence>
<dbReference type="Proteomes" id="UP000027647">
    <property type="component" value="Unassembled WGS sequence"/>
</dbReference>